<proteinExistence type="predicted"/>
<dbReference type="AlphaFoldDB" id="A0A840RFM6"/>
<dbReference type="InterPro" id="IPR029058">
    <property type="entry name" value="AB_hydrolase_fold"/>
</dbReference>
<dbReference type="Gene3D" id="3.40.50.1820">
    <property type="entry name" value="alpha/beta hydrolase"/>
    <property type="match status" value="1"/>
</dbReference>
<dbReference type="Proteomes" id="UP000543030">
    <property type="component" value="Unassembled WGS sequence"/>
</dbReference>
<dbReference type="RefSeq" id="WP_184100344.1">
    <property type="nucleotide sequence ID" value="NZ_JACHHN010000004.1"/>
</dbReference>
<evidence type="ECO:0000313" key="2">
    <source>
        <dbReference type="Proteomes" id="UP000543030"/>
    </source>
</evidence>
<protein>
    <recommendedName>
        <fullName evidence="3">Alpha/beta hydrolase</fullName>
    </recommendedName>
</protein>
<comment type="caution">
    <text evidence="1">The sequence shown here is derived from an EMBL/GenBank/DDBJ whole genome shotgun (WGS) entry which is preliminary data.</text>
</comment>
<dbReference type="Pfam" id="PF06821">
    <property type="entry name" value="Ser_hydrolase"/>
    <property type="match status" value="1"/>
</dbReference>
<organism evidence="1 2">
    <name type="scientific">Silvimonas terrae</name>
    <dbReference type="NCBI Taxonomy" id="300266"/>
    <lineage>
        <taxon>Bacteria</taxon>
        <taxon>Pseudomonadati</taxon>
        <taxon>Pseudomonadota</taxon>
        <taxon>Betaproteobacteria</taxon>
        <taxon>Neisseriales</taxon>
        <taxon>Chitinibacteraceae</taxon>
        <taxon>Silvimonas</taxon>
    </lineage>
</organism>
<keyword evidence="2" id="KW-1185">Reference proteome</keyword>
<reference evidence="1 2" key="1">
    <citation type="submission" date="2020-08" db="EMBL/GenBank/DDBJ databases">
        <title>Genomic Encyclopedia of Type Strains, Phase IV (KMG-IV): sequencing the most valuable type-strain genomes for metagenomic binning, comparative biology and taxonomic classification.</title>
        <authorList>
            <person name="Goeker M."/>
        </authorList>
    </citation>
    <scope>NUCLEOTIDE SEQUENCE [LARGE SCALE GENOMIC DNA]</scope>
    <source>
        <strain evidence="1 2">DSM 18233</strain>
    </source>
</reference>
<dbReference type="EMBL" id="JACHHN010000004">
    <property type="protein sequence ID" value="MBB5191384.1"/>
    <property type="molecule type" value="Genomic_DNA"/>
</dbReference>
<gene>
    <name evidence="1" type="ORF">HNQ50_002114</name>
</gene>
<evidence type="ECO:0008006" key="3">
    <source>
        <dbReference type="Google" id="ProtNLM"/>
    </source>
</evidence>
<name>A0A840RFM6_9NEIS</name>
<accession>A0A840RFM6</accession>
<evidence type="ECO:0000313" key="1">
    <source>
        <dbReference type="EMBL" id="MBB5191384.1"/>
    </source>
</evidence>
<dbReference type="SUPFAM" id="SSF53474">
    <property type="entry name" value="alpha/beta-Hydrolases"/>
    <property type="match status" value="1"/>
</dbReference>
<dbReference type="GO" id="GO:0016787">
    <property type="term" value="F:hydrolase activity"/>
    <property type="evidence" value="ECO:0007669"/>
    <property type="project" value="InterPro"/>
</dbReference>
<dbReference type="InterPro" id="IPR010662">
    <property type="entry name" value="RBBP9/YdeN"/>
</dbReference>
<sequence length="176" mass="19104">MTAPVLILPGLYNSGPQHWQSHWQAAHPDFIRVEQQDWETPHCADWVATLDQAIAQCNEPPVLVGHSLACTLIGKWAEQHQRPIKGALLVGPSDIEAPSYPAGTHGFGTMVTMRLPFPSIVVASSNDEYVTLARAHEFAANWGSDIVEVGPLGHINSSSNLGLWPEGFALLAKLRG</sequence>